<evidence type="ECO:0000313" key="10">
    <source>
        <dbReference type="Proteomes" id="UP000196228"/>
    </source>
</evidence>
<dbReference type="InterPro" id="IPR050166">
    <property type="entry name" value="ABC_transporter_ATP-bind"/>
</dbReference>
<dbReference type="KEGG" id="cceu:CBR64_11270"/>
<dbReference type="InterPro" id="IPR003593">
    <property type="entry name" value="AAA+_ATPase"/>
</dbReference>
<dbReference type="GO" id="GO:0016887">
    <property type="term" value="F:ATP hydrolysis activity"/>
    <property type="evidence" value="ECO:0007669"/>
    <property type="project" value="InterPro"/>
</dbReference>
<dbReference type="InterPro" id="IPR003439">
    <property type="entry name" value="ABC_transporter-like_ATP-bd"/>
</dbReference>
<dbReference type="PROSITE" id="PS00211">
    <property type="entry name" value="ABC_TRANSPORTER_1"/>
    <property type="match status" value="1"/>
</dbReference>
<feature type="region of interest" description="Disordered" evidence="7">
    <location>
        <begin position="1"/>
        <end position="24"/>
    </location>
</feature>
<gene>
    <name evidence="9" type="ORF">CBR64_11270</name>
</gene>
<protein>
    <submittedName>
        <fullName evidence="9">ABC transporter ATP-binding protein</fullName>
    </submittedName>
</protein>
<dbReference type="PROSITE" id="PS50893">
    <property type="entry name" value="ABC_TRANSPORTER_2"/>
    <property type="match status" value="1"/>
</dbReference>
<evidence type="ECO:0000313" key="9">
    <source>
        <dbReference type="EMBL" id="ARU51976.1"/>
    </source>
</evidence>
<dbReference type="InterPro" id="IPR017871">
    <property type="entry name" value="ABC_transporter-like_CS"/>
</dbReference>
<accession>A0A1Y0HWT4</accession>
<evidence type="ECO:0000256" key="6">
    <source>
        <dbReference type="ARBA" id="ARBA00023136"/>
    </source>
</evidence>
<proteinExistence type="predicted"/>
<dbReference type="RefSeq" id="WP_087470991.1">
    <property type="nucleotide sequence ID" value="NZ_CP021383.1"/>
</dbReference>
<evidence type="ECO:0000256" key="3">
    <source>
        <dbReference type="ARBA" id="ARBA00022741"/>
    </source>
</evidence>
<reference evidence="9 10" key="1">
    <citation type="submission" date="2017-05" db="EMBL/GenBank/DDBJ databases">
        <authorList>
            <person name="Song R."/>
            <person name="Chenine A.L."/>
            <person name="Ruprecht R.M."/>
        </authorList>
    </citation>
    <scope>NUCLEOTIDE SEQUENCE [LARGE SCALE GENOMIC DNA]</scope>
    <source>
        <strain evidence="9 10">PSBB019</strain>
    </source>
</reference>
<dbReference type="CDD" id="cd03293">
    <property type="entry name" value="ABC_NrtD_SsuB_transporters"/>
    <property type="match status" value="1"/>
</dbReference>
<organism evidence="9 10">
    <name type="scientific">Cellulosimicrobium cellulans</name>
    <name type="common">Arthrobacter luteus</name>
    <dbReference type="NCBI Taxonomy" id="1710"/>
    <lineage>
        <taxon>Bacteria</taxon>
        <taxon>Bacillati</taxon>
        <taxon>Actinomycetota</taxon>
        <taxon>Actinomycetes</taxon>
        <taxon>Micrococcales</taxon>
        <taxon>Promicromonosporaceae</taxon>
        <taxon>Cellulosimicrobium</taxon>
    </lineage>
</organism>
<dbReference type="Pfam" id="PF00005">
    <property type="entry name" value="ABC_tran"/>
    <property type="match status" value="1"/>
</dbReference>
<feature type="domain" description="ABC transporter" evidence="8">
    <location>
        <begin position="53"/>
        <end position="289"/>
    </location>
</feature>
<dbReference type="PANTHER" id="PTHR42788:SF17">
    <property type="entry name" value="ALIPHATIC SULFONATES IMPORT ATP-BINDING PROTEIN SSUB"/>
    <property type="match status" value="1"/>
</dbReference>
<feature type="compositionally biased region" description="Low complexity" evidence="7">
    <location>
        <begin position="9"/>
        <end position="19"/>
    </location>
</feature>
<dbReference type="OrthoDB" id="8773773at2"/>
<dbReference type="AlphaFoldDB" id="A0A1Y0HWT4"/>
<keyword evidence="6" id="KW-0472">Membrane</keyword>
<keyword evidence="4 9" id="KW-0067">ATP-binding</keyword>
<dbReference type="Gene3D" id="3.40.50.300">
    <property type="entry name" value="P-loop containing nucleotide triphosphate hydrolases"/>
    <property type="match status" value="1"/>
</dbReference>
<keyword evidence="2" id="KW-1003">Cell membrane</keyword>
<dbReference type="GO" id="GO:0005524">
    <property type="term" value="F:ATP binding"/>
    <property type="evidence" value="ECO:0007669"/>
    <property type="project" value="UniProtKB-KW"/>
</dbReference>
<dbReference type="EMBL" id="CP021383">
    <property type="protein sequence ID" value="ARU51976.1"/>
    <property type="molecule type" value="Genomic_DNA"/>
</dbReference>
<name>A0A1Y0HWT4_CELCE</name>
<evidence type="ECO:0000256" key="7">
    <source>
        <dbReference type="SAM" id="MobiDB-lite"/>
    </source>
</evidence>
<dbReference type="InterPro" id="IPR027417">
    <property type="entry name" value="P-loop_NTPase"/>
</dbReference>
<evidence type="ECO:0000256" key="5">
    <source>
        <dbReference type="ARBA" id="ARBA00022967"/>
    </source>
</evidence>
<keyword evidence="1" id="KW-0813">Transport</keyword>
<keyword evidence="5" id="KW-1278">Translocase</keyword>
<dbReference type="PANTHER" id="PTHR42788">
    <property type="entry name" value="TAURINE IMPORT ATP-BINDING PROTEIN-RELATED"/>
    <property type="match status" value="1"/>
</dbReference>
<keyword evidence="3" id="KW-0547">Nucleotide-binding</keyword>
<evidence type="ECO:0000256" key="2">
    <source>
        <dbReference type="ARBA" id="ARBA00022475"/>
    </source>
</evidence>
<dbReference type="SMART" id="SM00382">
    <property type="entry name" value="AAA"/>
    <property type="match status" value="1"/>
</dbReference>
<evidence type="ECO:0000256" key="4">
    <source>
        <dbReference type="ARBA" id="ARBA00022840"/>
    </source>
</evidence>
<evidence type="ECO:0000256" key="1">
    <source>
        <dbReference type="ARBA" id="ARBA00022448"/>
    </source>
</evidence>
<evidence type="ECO:0000259" key="8">
    <source>
        <dbReference type="PROSITE" id="PS50893"/>
    </source>
</evidence>
<sequence length="313" mass="33127">MVTPAQHDTAAAATSTTTARRGGHVRIDAVSHRFAVAGRGERGFLARTGAAFGRLVGVGRDAPSAGAAPAAPTELAVLDDVTLDIPPGQLVALVGPSGCGKSTLLRLLAGLAQPSEGDVSVDGTVVTAPHPSRALVFQDPNLFPWRTVLDNVRLGPQARHRSRLDADRVRWALDLVGLTPFADALPATLSGGMAQRAALARALVNRPRVFLLDEPLGKLDALTRLTMQDELLRLWQAERFTALLVTHDVDEALRLADRVVVLSDRPARVLADLTVDLDRPRDHAATDYLSLRREILHLLGQDAAAGTAPGGAA</sequence>
<dbReference type="Proteomes" id="UP000196228">
    <property type="component" value="Chromosome"/>
</dbReference>
<dbReference type="SUPFAM" id="SSF52540">
    <property type="entry name" value="P-loop containing nucleoside triphosphate hydrolases"/>
    <property type="match status" value="1"/>
</dbReference>